<dbReference type="Gene3D" id="2.60.40.1210">
    <property type="entry name" value="Cellobiose dehydrogenase, cytochrome domain"/>
    <property type="match status" value="1"/>
</dbReference>
<evidence type="ECO:0000256" key="7">
    <source>
        <dbReference type="SAM" id="MobiDB-lite"/>
    </source>
</evidence>
<dbReference type="AlphaFoldDB" id="A0A316W2W0"/>
<evidence type="ECO:0000256" key="3">
    <source>
        <dbReference type="ARBA" id="ARBA00022692"/>
    </source>
</evidence>
<dbReference type="GeneID" id="37031973"/>
<keyword evidence="3 8" id="KW-0812">Transmembrane</keyword>
<dbReference type="Pfam" id="PF16010">
    <property type="entry name" value="CDH-cyt"/>
    <property type="match status" value="1"/>
</dbReference>
<dbReference type="PANTHER" id="PTHR47797:SF3">
    <property type="entry name" value="CYTOCHROME B561 DOMAIN-CONTAINING PROTEIN"/>
    <property type="match status" value="1"/>
</dbReference>
<keyword evidence="9" id="KW-0732">Signal</keyword>
<dbReference type="EMBL" id="KZ819375">
    <property type="protein sequence ID" value="PWN42921.1"/>
    <property type="molecule type" value="Genomic_DNA"/>
</dbReference>
<keyword evidence="5 8" id="KW-1133">Transmembrane helix</keyword>
<protein>
    <submittedName>
        <fullName evidence="11">CBD9-like protein</fullName>
    </submittedName>
</protein>
<feature type="transmembrane region" description="Helical" evidence="8">
    <location>
        <begin position="294"/>
        <end position="313"/>
    </location>
</feature>
<organism evidence="11 12">
    <name type="scientific">Ceraceosorus guamensis</name>
    <dbReference type="NCBI Taxonomy" id="1522189"/>
    <lineage>
        <taxon>Eukaryota</taxon>
        <taxon>Fungi</taxon>
        <taxon>Dikarya</taxon>
        <taxon>Basidiomycota</taxon>
        <taxon>Ustilaginomycotina</taxon>
        <taxon>Exobasidiomycetes</taxon>
        <taxon>Ceraceosorales</taxon>
        <taxon>Ceraceosoraceae</taxon>
        <taxon>Ceraceosorus</taxon>
    </lineage>
</organism>
<dbReference type="CDD" id="cd08760">
    <property type="entry name" value="Cyt_b561_FRRS1_like"/>
    <property type="match status" value="1"/>
</dbReference>
<feature type="transmembrane region" description="Helical" evidence="8">
    <location>
        <begin position="261"/>
        <end position="282"/>
    </location>
</feature>
<dbReference type="SMART" id="SM00665">
    <property type="entry name" value="B561"/>
    <property type="match status" value="1"/>
</dbReference>
<evidence type="ECO:0000256" key="9">
    <source>
        <dbReference type="SAM" id="SignalP"/>
    </source>
</evidence>
<dbReference type="InterPro" id="IPR015920">
    <property type="entry name" value="Cellobiose_DH-like_cyt"/>
</dbReference>
<evidence type="ECO:0000256" key="5">
    <source>
        <dbReference type="ARBA" id="ARBA00022989"/>
    </source>
</evidence>
<comment type="subcellular location">
    <subcellularLocation>
        <location evidence="1">Membrane</location>
    </subcellularLocation>
</comment>
<feature type="chain" id="PRO_5016234365" evidence="9">
    <location>
        <begin position="21"/>
        <end position="420"/>
    </location>
</feature>
<feature type="region of interest" description="Disordered" evidence="7">
    <location>
        <begin position="393"/>
        <end position="420"/>
    </location>
</feature>
<evidence type="ECO:0000256" key="2">
    <source>
        <dbReference type="ARBA" id="ARBA00022448"/>
    </source>
</evidence>
<feature type="transmembrane region" description="Helical" evidence="8">
    <location>
        <begin position="365"/>
        <end position="385"/>
    </location>
</feature>
<keyword evidence="2" id="KW-0813">Transport</keyword>
<feature type="transmembrane region" description="Helical" evidence="8">
    <location>
        <begin position="227"/>
        <end position="249"/>
    </location>
</feature>
<dbReference type="Proteomes" id="UP000245783">
    <property type="component" value="Unassembled WGS sequence"/>
</dbReference>
<evidence type="ECO:0000256" key="4">
    <source>
        <dbReference type="ARBA" id="ARBA00022982"/>
    </source>
</evidence>
<proteinExistence type="predicted"/>
<name>A0A316W2W0_9BASI</name>
<feature type="transmembrane region" description="Helical" evidence="8">
    <location>
        <begin position="325"/>
        <end position="345"/>
    </location>
</feature>
<dbReference type="Pfam" id="PF03188">
    <property type="entry name" value="Cytochrom_B561"/>
    <property type="match status" value="1"/>
</dbReference>
<dbReference type="CDD" id="cd09630">
    <property type="entry name" value="CDH_like_cytochrome"/>
    <property type="match status" value="1"/>
</dbReference>
<evidence type="ECO:0000256" key="8">
    <source>
        <dbReference type="SAM" id="Phobius"/>
    </source>
</evidence>
<evidence type="ECO:0000256" key="6">
    <source>
        <dbReference type="ARBA" id="ARBA00023136"/>
    </source>
</evidence>
<dbReference type="OrthoDB" id="19261at2759"/>
<feature type="signal peptide" evidence="9">
    <location>
        <begin position="1"/>
        <end position="20"/>
    </location>
</feature>
<evidence type="ECO:0000313" key="12">
    <source>
        <dbReference type="Proteomes" id="UP000245783"/>
    </source>
</evidence>
<dbReference type="Gene3D" id="1.20.120.1770">
    <property type="match status" value="1"/>
</dbReference>
<gene>
    <name evidence="11" type="ORF">IE81DRAFT_112589</name>
</gene>
<evidence type="ECO:0000256" key="1">
    <source>
        <dbReference type="ARBA" id="ARBA00004370"/>
    </source>
</evidence>
<evidence type="ECO:0000313" key="11">
    <source>
        <dbReference type="EMBL" id="PWN42921.1"/>
    </source>
</evidence>
<reference evidence="11 12" key="1">
    <citation type="journal article" date="2018" name="Mol. Biol. Evol.">
        <title>Broad Genomic Sampling Reveals a Smut Pathogenic Ancestry of the Fungal Clade Ustilaginomycotina.</title>
        <authorList>
            <person name="Kijpornyongpan T."/>
            <person name="Mondo S.J."/>
            <person name="Barry K."/>
            <person name="Sandor L."/>
            <person name="Lee J."/>
            <person name="Lipzen A."/>
            <person name="Pangilinan J."/>
            <person name="LaButti K."/>
            <person name="Hainaut M."/>
            <person name="Henrissat B."/>
            <person name="Grigoriev I.V."/>
            <person name="Spatafora J.W."/>
            <person name="Aime M.C."/>
        </authorList>
    </citation>
    <scope>NUCLEOTIDE SEQUENCE [LARGE SCALE GENOMIC DNA]</scope>
    <source>
        <strain evidence="11 12">MCA 4658</strain>
    </source>
</reference>
<keyword evidence="6 8" id="KW-0472">Membrane</keyword>
<keyword evidence="4" id="KW-0249">Electron transport</keyword>
<dbReference type="InterPro" id="IPR006593">
    <property type="entry name" value="Cyt_b561/ferric_Rdtase_TM"/>
</dbReference>
<feature type="compositionally biased region" description="Basic and acidic residues" evidence="7">
    <location>
        <begin position="393"/>
        <end position="411"/>
    </location>
</feature>
<dbReference type="PANTHER" id="PTHR47797">
    <property type="entry name" value="DEHYDROGENASE, PUTATIVE (AFU_ORTHOLOGUE AFUA_8G05805)-RELATED"/>
    <property type="match status" value="1"/>
</dbReference>
<dbReference type="SUPFAM" id="SSF49344">
    <property type="entry name" value="CBD9-like"/>
    <property type="match status" value="1"/>
</dbReference>
<accession>A0A316W2W0</accession>
<keyword evidence="12" id="KW-1185">Reference proteome</keyword>
<evidence type="ECO:0000259" key="10">
    <source>
        <dbReference type="PROSITE" id="PS50939"/>
    </source>
</evidence>
<dbReference type="GO" id="GO:0016020">
    <property type="term" value="C:membrane"/>
    <property type="evidence" value="ECO:0007669"/>
    <property type="project" value="UniProtKB-SubCell"/>
</dbReference>
<dbReference type="InParanoid" id="A0A316W2W0"/>
<sequence>MRTGLLTALSALGLATLAQAQVPRAAGMTSDSFCSTAGDFCVTGLYLPERQAINYTLVVAQTGQYGWTGIGQGTQMSGANILVTWPNADGSVTTSHRSAPGEVMPTEARVSAQQAQGFERNAAQSVQTQQHTISSWLFGQAEAPGTIDHIFAYAGAAKAPASADSAATIRYHDSRGFFTLDLTKEYTGAAPAGLAGGQGASTGDGGAGTAGYGPAQRDLSNKTTQIWFAHMMFMVLGWMLLVPLGAFIGRFGRTMFKWFPYHSAVQSLAVVFVIIGFALGVYNYRQRGTPQWRLLHHKLGLALFILILIQAILGATTHEIRKRTGFRWVGFFHIFNGVVMFGLAVWNISEGFKLWTWQPGNAPRIVIWVWAGVVGVVYLAGLALVPREIRQDKERKETASHGEKGSDEHLTHNPSPSQAA</sequence>
<dbReference type="RefSeq" id="XP_025370081.1">
    <property type="nucleotide sequence ID" value="XM_025510103.1"/>
</dbReference>
<dbReference type="PROSITE" id="PS50939">
    <property type="entry name" value="CYTOCHROME_B561"/>
    <property type="match status" value="1"/>
</dbReference>
<feature type="domain" description="Cytochrome b561" evidence="10">
    <location>
        <begin position="191"/>
        <end position="390"/>
    </location>
</feature>
<dbReference type="STRING" id="1522189.A0A316W2W0"/>